<dbReference type="RefSeq" id="WP_149767466.1">
    <property type="nucleotide sequence ID" value="NZ_VDFQ02000001.1"/>
</dbReference>
<dbReference type="NCBIfam" id="NF047719">
    <property type="entry name" value="SCO6745_fam_HTH"/>
    <property type="match status" value="1"/>
</dbReference>
<sequence length="248" mass="26746">MAPLNPWRDSLGPLGSIFMTSDLIRSTSKEIGMPASALYFRGRVGVLGDVTTDAAYDVLGIFPRRVVDTIWERSASVSAAESAEAYLDVCHRWGRAHLVDDAASRTATDLLERVLDVAQLPPMLLAQGWQRADRPDDVPARLAQATMTVRELRGGLYFAALGLVGLSVPSAMLVDTEAGPDRMGKLGWNDDEVAEVRTQQRPSDAGRWRDAENALDGAFVGLLGDILEPDGVTALADALLAVKRTTTD</sequence>
<evidence type="ECO:0000313" key="2">
    <source>
        <dbReference type="Proteomes" id="UP000307768"/>
    </source>
</evidence>
<dbReference type="InterPro" id="IPR054058">
    <property type="entry name" value="HTH_67"/>
</dbReference>
<dbReference type="OrthoDB" id="3820010at2"/>
<name>A0A5Q6S2F2_9ACTN</name>
<dbReference type="EMBL" id="VDFQ02000001">
    <property type="protein sequence ID" value="KAA1424555.1"/>
    <property type="molecule type" value="Genomic_DNA"/>
</dbReference>
<organism evidence="1 2">
    <name type="scientific">Mumia zhuanghuii</name>
    <dbReference type="NCBI Taxonomy" id="2585211"/>
    <lineage>
        <taxon>Bacteria</taxon>
        <taxon>Bacillati</taxon>
        <taxon>Actinomycetota</taxon>
        <taxon>Actinomycetes</taxon>
        <taxon>Propionibacteriales</taxon>
        <taxon>Nocardioidaceae</taxon>
        <taxon>Mumia</taxon>
    </lineage>
</organism>
<comment type="caution">
    <text evidence="1">The sequence shown here is derived from an EMBL/GenBank/DDBJ whole genome shotgun (WGS) entry which is preliminary data.</text>
</comment>
<protein>
    <submittedName>
        <fullName evidence="1">Uncharacterized protein</fullName>
    </submittedName>
</protein>
<dbReference type="AlphaFoldDB" id="A0A5Q6S2F2"/>
<evidence type="ECO:0000313" key="1">
    <source>
        <dbReference type="EMBL" id="KAA1424555.1"/>
    </source>
</evidence>
<dbReference type="Proteomes" id="UP000307768">
    <property type="component" value="Unassembled WGS sequence"/>
</dbReference>
<accession>A0A5Q6S2F2</accession>
<gene>
    <name evidence="1" type="ORF">FE697_001095</name>
</gene>
<dbReference type="Pfam" id="PF21863">
    <property type="entry name" value="HTH_67"/>
    <property type="match status" value="1"/>
</dbReference>
<reference evidence="1 2" key="1">
    <citation type="submission" date="2019-09" db="EMBL/GenBank/DDBJ databases">
        <title>Mumia zhuanghuii sp. nov. isolated from the intestinal contents of plateau pika (Ochotona curzoniae) in the Qinghai-Tibet plateau of China.</title>
        <authorList>
            <person name="Tian Z."/>
        </authorList>
    </citation>
    <scope>NUCLEOTIDE SEQUENCE [LARGE SCALE GENOMIC DNA]</scope>
    <source>
        <strain evidence="2">350</strain>
    </source>
</reference>
<proteinExistence type="predicted"/>